<dbReference type="AlphaFoldDB" id="A0AAD9ISQ0"/>
<proteinExistence type="predicted"/>
<gene>
    <name evidence="1" type="ORF">LSH36_1588g00024</name>
</gene>
<name>A0AAD9ISQ0_9ANNE</name>
<evidence type="ECO:0000313" key="2">
    <source>
        <dbReference type="Proteomes" id="UP001208570"/>
    </source>
</evidence>
<dbReference type="EMBL" id="JAODUP010001586">
    <property type="protein sequence ID" value="KAK2139848.1"/>
    <property type="molecule type" value="Genomic_DNA"/>
</dbReference>
<sequence length="41" mass="4754">MHDVTPRICGQLPGYCLLAVSPSTEFPQYEIYRHTAYRQLV</sequence>
<comment type="caution">
    <text evidence="1">The sequence shown here is derived from an EMBL/GenBank/DDBJ whole genome shotgun (WGS) entry which is preliminary data.</text>
</comment>
<accession>A0AAD9ISQ0</accession>
<evidence type="ECO:0000313" key="1">
    <source>
        <dbReference type="EMBL" id="KAK2139848.1"/>
    </source>
</evidence>
<dbReference type="Proteomes" id="UP001208570">
    <property type="component" value="Unassembled WGS sequence"/>
</dbReference>
<reference evidence="1" key="1">
    <citation type="journal article" date="2023" name="Mol. Biol. Evol.">
        <title>Third-Generation Sequencing Reveals the Adaptive Role of the Epigenome in Three Deep-Sea Polychaetes.</title>
        <authorList>
            <person name="Perez M."/>
            <person name="Aroh O."/>
            <person name="Sun Y."/>
            <person name="Lan Y."/>
            <person name="Juniper S.K."/>
            <person name="Young C.R."/>
            <person name="Angers B."/>
            <person name="Qian P.Y."/>
        </authorList>
    </citation>
    <scope>NUCLEOTIDE SEQUENCE</scope>
    <source>
        <strain evidence="1">P08H-3</strain>
    </source>
</reference>
<keyword evidence="2" id="KW-1185">Reference proteome</keyword>
<organism evidence="1 2">
    <name type="scientific">Paralvinella palmiformis</name>
    <dbReference type="NCBI Taxonomy" id="53620"/>
    <lineage>
        <taxon>Eukaryota</taxon>
        <taxon>Metazoa</taxon>
        <taxon>Spiralia</taxon>
        <taxon>Lophotrochozoa</taxon>
        <taxon>Annelida</taxon>
        <taxon>Polychaeta</taxon>
        <taxon>Sedentaria</taxon>
        <taxon>Canalipalpata</taxon>
        <taxon>Terebellida</taxon>
        <taxon>Terebelliformia</taxon>
        <taxon>Alvinellidae</taxon>
        <taxon>Paralvinella</taxon>
    </lineage>
</organism>
<protein>
    <submittedName>
        <fullName evidence="1">Uncharacterized protein</fullName>
    </submittedName>
</protein>